<dbReference type="InterPro" id="IPR010869">
    <property type="entry name" value="DUF1501"/>
</dbReference>
<dbReference type="eggNOG" id="COG4102">
    <property type="taxonomic scope" value="Bacteria"/>
</dbReference>
<dbReference type="InterPro" id="IPR006311">
    <property type="entry name" value="TAT_signal"/>
</dbReference>
<dbReference type="Pfam" id="PF07394">
    <property type="entry name" value="DUF1501"/>
    <property type="match status" value="1"/>
</dbReference>
<protein>
    <recommendedName>
        <fullName evidence="3">Sulfatase</fullName>
    </recommendedName>
</protein>
<comment type="caution">
    <text evidence="1">The sequence shown here is derived from an EMBL/GenBank/DDBJ whole genome shotgun (WGS) entry which is preliminary data.</text>
</comment>
<dbReference type="STRING" id="314230.DSM3645_11502"/>
<dbReference type="InterPro" id="IPR017850">
    <property type="entry name" value="Alkaline_phosphatase_core_sf"/>
</dbReference>
<dbReference type="HOGENOM" id="CLU_035908_0_0_0"/>
<dbReference type="PANTHER" id="PTHR43737:SF1">
    <property type="entry name" value="DUF1501 DOMAIN-CONTAINING PROTEIN"/>
    <property type="match status" value="1"/>
</dbReference>
<dbReference type="RefSeq" id="WP_002655900.1">
    <property type="nucleotide sequence ID" value="NZ_CH672377.1"/>
</dbReference>
<dbReference type="EMBL" id="AANZ01000009">
    <property type="protein sequence ID" value="EAQ80468.1"/>
    <property type="molecule type" value="Genomic_DNA"/>
</dbReference>
<reference evidence="1 2" key="1">
    <citation type="submission" date="2006-02" db="EMBL/GenBank/DDBJ databases">
        <authorList>
            <person name="Amann R."/>
            <person name="Ferriera S."/>
            <person name="Johnson J."/>
            <person name="Kravitz S."/>
            <person name="Halpern A."/>
            <person name="Remington K."/>
            <person name="Beeson K."/>
            <person name="Tran B."/>
            <person name="Rogers Y.-H."/>
            <person name="Friedman R."/>
            <person name="Venter J.C."/>
        </authorList>
    </citation>
    <scope>NUCLEOTIDE SEQUENCE [LARGE SCALE GENOMIC DNA]</scope>
    <source>
        <strain evidence="1 2">DSM 3645</strain>
    </source>
</reference>
<name>A3ZT40_9BACT</name>
<dbReference type="SUPFAM" id="SSF53649">
    <property type="entry name" value="Alkaline phosphatase-like"/>
    <property type="match status" value="1"/>
</dbReference>
<gene>
    <name evidence="1" type="ORF">DSM3645_11502</name>
</gene>
<accession>A3ZT40</accession>
<evidence type="ECO:0000313" key="1">
    <source>
        <dbReference type="EMBL" id="EAQ80468.1"/>
    </source>
</evidence>
<proteinExistence type="predicted"/>
<dbReference type="OrthoDB" id="127333at2"/>
<dbReference type="Proteomes" id="UP000004358">
    <property type="component" value="Unassembled WGS sequence"/>
</dbReference>
<organism evidence="1 2">
    <name type="scientific">Blastopirellula marina DSM 3645</name>
    <dbReference type="NCBI Taxonomy" id="314230"/>
    <lineage>
        <taxon>Bacteria</taxon>
        <taxon>Pseudomonadati</taxon>
        <taxon>Planctomycetota</taxon>
        <taxon>Planctomycetia</taxon>
        <taxon>Pirellulales</taxon>
        <taxon>Pirellulaceae</taxon>
        <taxon>Blastopirellula</taxon>
    </lineage>
</organism>
<evidence type="ECO:0000313" key="2">
    <source>
        <dbReference type="Proteomes" id="UP000004358"/>
    </source>
</evidence>
<dbReference type="AlphaFoldDB" id="A3ZT40"/>
<dbReference type="PANTHER" id="PTHR43737">
    <property type="entry name" value="BLL7424 PROTEIN"/>
    <property type="match status" value="1"/>
</dbReference>
<sequence>MNPSPFDLSVEQSRRSFLSNVGFGLGSTALASLLAGDALAADSQASAPAGIAAQPGLPHFPSRIKRVIFLCMSGGPSQFETFDNKPELSRMDGQPMPESFTAGQPIAQLQGQELRCLGAMTKFKKYGAGGVEISDFLPWHAKMADDICVIRSMTTEQINHDPAHTFMNTGTVISGRPSMGAWVNYGLGCETNELPGFVVLSSVGGRNPQPIASRQWGTGFLPSRYQGVEFSSTGDPVSYVRNPPGVSVGQQRQIVDAVAQLNRGRLDKLQDPEIATRISAYEMAYRMQMSVPELTDMSDEPQSVLDMYGATPGDGSYASNCLLARRLAERGVRFIHLYHRGWDHHGDLKKFMGVCTGLTDKPTYALVQDLKQRGMLEDTLIVWGGEFGRTPMFQGKGGVGRDHHIKGFSMWMAGGPVKGGTTYGATDELGYNAVQDVVHVRDLHATMLHLLGIDHNHFSVKFQGLDMKLTGVEPARVVKEVLA</sequence>
<evidence type="ECO:0008006" key="3">
    <source>
        <dbReference type="Google" id="ProtNLM"/>
    </source>
</evidence>
<dbReference type="PROSITE" id="PS51318">
    <property type="entry name" value="TAT"/>
    <property type="match status" value="1"/>
</dbReference>